<name>A0A9D1UJS8_9CORY</name>
<evidence type="ECO:0000313" key="1">
    <source>
        <dbReference type="EMBL" id="HIW90479.1"/>
    </source>
</evidence>
<organism evidence="1 2">
    <name type="scientific">Candidatus Corynebacterium avicola</name>
    <dbReference type="NCBI Taxonomy" id="2838527"/>
    <lineage>
        <taxon>Bacteria</taxon>
        <taxon>Bacillati</taxon>
        <taxon>Actinomycetota</taxon>
        <taxon>Actinomycetes</taxon>
        <taxon>Mycobacteriales</taxon>
        <taxon>Corynebacteriaceae</taxon>
        <taxon>Corynebacterium</taxon>
    </lineage>
</organism>
<gene>
    <name evidence="1" type="ORF">H9870_02275</name>
</gene>
<dbReference type="Proteomes" id="UP000824190">
    <property type="component" value="Unassembled WGS sequence"/>
</dbReference>
<proteinExistence type="predicted"/>
<comment type="caution">
    <text evidence="1">The sequence shown here is derived from an EMBL/GenBank/DDBJ whole genome shotgun (WGS) entry which is preliminary data.</text>
</comment>
<dbReference type="InterPro" id="IPR019639">
    <property type="entry name" value="DUF2505"/>
</dbReference>
<dbReference type="Pfam" id="PF10698">
    <property type="entry name" value="DUF2505"/>
    <property type="match status" value="1"/>
</dbReference>
<reference evidence="1" key="1">
    <citation type="journal article" date="2021" name="PeerJ">
        <title>Extensive microbial diversity within the chicken gut microbiome revealed by metagenomics and culture.</title>
        <authorList>
            <person name="Gilroy R."/>
            <person name="Ravi A."/>
            <person name="Getino M."/>
            <person name="Pursley I."/>
            <person name="Horton D.L."/>
            <person name="Alikhan N.F."/>
            <person name="Baker D."/>
            <person name="Gharbi K."/>
            <person name="Hall N."/>
            <person name="Watson M."/>
            <person name="Adriaenssens E.M."/>
            <person name="Foster-Nyarko E."/>
            <person name="Jarju S."/>
            <person name="Secka A."/>
            <person name="Antonio M."/>
            <person name="Oren A."/>
            <person name="Chaudhuri R.R."/>
            <person name="La Ragione R."/>
            <person name="Hildebrand F."/>
            <person name="Pallen M.J."/>
        </authorList>
    </citation>
    <scope>NUCLEOTIDE SEQUENCE</scope>
    <source>
        <strain evidence="1">CHK32-1732</strain>
    </source>
</reference>
<evidence type="ECO:0000313" key="2">
    <source>
        <dbReference type="Proteomes" id="UP000824190"/>
    </source>
</evidence>
<reference evidence="1" key="2">
    <citation type="submission" date="2021-04" db="EMBL/GenBank/DDBJ databases">
        <authorList>
            <person name="Gilroy R."/>
        </authorList>
    </citation>
    <scope>NUCLEOTIDE SEQUENCE</scope>
    <source>
        <strain evidence="1">CHK32-1732</strain>
    </source>
</reference>
<accession>A0A9D1UJS8</accession>
<sequence length="174" mass="17837">MARSVSCTRSVDLPVTQVRDVVTSEAYLLTVDQSSDGSGDGAANLVVDSGERTVEPDGAVNATVVATQQAGTSGEGKSTPAMSVEQTTVVTPFLGDRFTVSSVTSLPKGMGSMTMVLEYRGGQDAATAVDATVTADVKIPLLGRKIAAKLLEKAEDSVDKAVGKVERLADGKSG</sequence>
<dbReference type="EMBL" id="DXGC01000019">
    <property type="protein sequence ID" value="HIW90479.1"/>
    <property type="molecule type" value="Genomic_DNA"/>
</dbReference>
<protein>
    <submittedName>
        <fullName evidence="1">DUF2505 domain-containing protein</fullName>
    </submittedName>
</protein>
<dbReference type="AlphaFoldDB" id="A0A9D1UJS8"/>